<evidence type="ECO:0000313" key="4">
    <source>
        <dbReference type="Proteomes" id="UP001209540"/>
    </source>
</evidence>
<feature type="compositionally biased region" description="Basic and acidic residues" evidence="2">
    <location>
        <begin position="1"/>
        <end position="14"/>
    </location>
</feature>
<evidence type="ECO:0000256" key="1">
    <source>
        <dbReference type="SAM" id="Coils"/>
    </source>
</evidence>
<keyword evidence="4" id="KW-1185">Reference proteome</keyword>
<organism evidence="3 4">
    <name type="scientific">Phascolomyces articulosus</name>
    <dbReference type="NCBI Taxonomy" id="60185"/>
    <lineage>
        <taxon>Eukaryota</taxon>
        <taxon>Fungi</taxon>
        <taxon>Fungi incertae sedis</taxon>
        <taxon>Mucoromycota</taxon>
        <taxon>Mucoromycotina</taxon>
        <taxon>Mucoromycetes</taxon>
        <taxon>Mucorales</taxon>
        <taxon>Lichtheimiaceae</taxon>
        <taxon>Phascolomyces</taxon>
    </lineage>
</organism>
<name>A0AAD5PH97_9FUNG</name>
<feature type="region of interest" description="Disordered" evidence="2">
    <location>
        <begin position="97"/>
        <end position="150"/>
    </location>
</feature>
<feature type="compositionally biased region" description="Low complexity" evidence="2">
    <location>
        <begin position="26"/>
        <end position="72"/>
    </location>
</feature>
<dbReference type="AlphaFoldDB" id="A0AAD5PH97"/>
<gene>
    <name evidence="3" type="ORF">BDA99DRAFT_556494</name>
</gene>
<protein>
    <submittedName>
        <fullName evidence="3">Uncharacterized protein</fullName>
    </submittedName>
</protein>
<feature type="compositionally biased region" description="Basic residues" evidence="2">
    <location>
        <begin position="15"/>
        <end position="25"/>
    </location>
</feature>
<accession>A0AAD5PH97</accession>
<proteinExistence type="predicted"/>
<feature type="region of interest" description="Disordered" evidence="2">
    <location>
        <begin position="1"/>
        <end position="81"/>
    </location>
</feature>
<evidence type="ECO:0000256" key="2">
    <source>
        <dbReference type="SAM" id="MobiDB-lite"/>
    </source>
</evidence>
<feature type="coiled-coil region" evidence="1">
    <location>
        <begin position="267"/>
        <end position="323"/>
    </location>
</feature>
<evidence type="ECO:0000313" key="3">
    <source>
        <dbReference type="EMBL" id="KAI9272899.1"/>
    </source>
</evidence>
<keyword evidence="1" id="KW-0175">Coiled coil</keyword>
<dbReference type="Proteomes" id="UP001209540">
    <property type="component" value="Unassembled WGS sequence"/>
</dbReference>
<feature type="compositionally biased region" description="Low complexity" evidence="2">
    <location>
        <begin position="132"/>
        <end position="150"/>
    </location>
</feature>
<dbReference type="EMBL" id="JAIXMP010000005">
    <property type="protein sequence ID" value="KAI9272899.1"/>
    <property type="molecule type" value="Genomic_DNA"/>
</dbReference>
<comment type="caution">
    <text evidence="3">The sequence shown here is derived from an EMBL/GenBank/DDBJ whole genome shotgun (WGS) entry which is preliminary data.</text>
</comment>
<sequence length="390" mass="45427">MDKDLVRNKSESRKLHSVGKRRRKTTNTSLQQQPPPQTSSSSSHNSSGSTPLTHHTTTGSSSTSTHSPPSSSDQKKLPNNKSIKAIHERIARLSMDNLLPNSKLPRRLQSSQSQQTRLINVPPTARATKSETTNINKTNTNTNTNTNNDTRNIRVRSKTTTTAAATAIEHDRRQLRKQHNTNLHSIWTTHNHRIMEETDTYYTTSTKSNYFNNDDNDDDSEQLVEAAQSRLRSLLLARERQLDMHEQLKRTFSDILDQNEESGTELIQQLRIHIDQQALHIQDLERALTRERLRKGEYRRKFEAEKQTLLQQQQEQFEALKSKYRVGLERIVDRWLSNEATEQEIWMDQIRQQADDRVALVEERWMERAALLQEELIHYRDQNLRNIVQQ</sequence>
<reference evidence="3" key="1">
    <citation type="journal article" date="2022" name="IScience">
        <title>Evolution of zygomycete secretomes and the origins of terrestrial fungal ecologies.</title>
        <authorList>
            <person name="Chang Y."/>
            <person name="Wang Y."/>
            <person name="Mondo S."/>
            <person name="Ahrendt S."/>
            <person name="Andreopoulos W."/>
            <person name="Barry K."/>
            <person name="Beard J."/>
            <person name="Benny G.L."/>
            <person name="Blankenship S."/>
            <person name="Bonito G."/>
            <person name="Cuomo C."/>
            <person name="Desiro A."/>
            <person name="Gervers K.A."/>
            <person name="Hundley H."/>
            <person name="Kuo A."/>
            <person name="LaButti K."/>
            <person name="Lang B.F."/>
            <person name="Lipzen A."/>
            <person name="O'Donnell K."/>
            <person name="Pangilinan J."/>
            <person name="Reynolds N."/>
            <person name="Sandor L."/>
            <person name="Smith M.E."/>
            <person name="Tsang A."/>
            <person name="Grigoriev I.V."/>
            <person name="Stajich J.E."/>
            <person name="Spatafora J.W."/>
        </authorList>
    </citation>
    <scope>NUCLEOTIDE SEQUENCE</scope>
    <source>
        <strain evidence="3">RSA 2281</strain>
    </source>
</reference>
<reference evidence="3" key="2">
    <citation type="submission" date="2023-02" db="EMBL/GenBank/DDBJ databases">
        <authorList>
            <consortium name="DOE Joint Genome Institute"/>
            <person name="Mondo S.J."/>
            <person name="Chang Y."/>
            <person name="Wang Y."/>
            <person name="Ahrendt S."/>
            <person name="Andreopoulos W."/>
            <person name="Barry K."/>
            <person name="Beard J."/>
            <person name="Benny G.L."/>
            <person name="Blankenship S."/>
            <person name="Bonito G."/>
            <person name="Cuomo C."/>
            <person name="Desiro A."/>
            <person name="Gervers K.A."/>
            <person name="Hundley H."/>
            <person name="Kuo A."/>
            <person name="LaButti K."/>
            <person name="Lang B.F."/>
            <person name="Lipzen A."/>
            <person name="O'Donnell K."/>
            <person name="Pangilinan J."/>
            <person name="Reynolds N."/>
            <person name="Sandor L."/>
            <person name="Smith M.W."/>
            <person name="Tsang A."/>
            <person name="Grigoriev I.V."/>
            <person name="Stajich J.E."/>
            <person name="Spatafora J.W."/>
        </authorList>
    </citation>
    <scope>NUCLEOTIDE SEQUENCE</scope>
    <source>
        <strain evidence="3">RSA 2281</strain>
    </source>
</reference>